<dbReference type="EMBL" id="WNKQ01000006">
    <property type="protein sequence ID" value="KAF5851096.1"/>
    <property type="molecule type" value="Genomic_DNA"/>
</dbReference>
<comment type="caution">
    <text evidence="1">The sequence shown here is derived from an EMBL/GenBank/DDBJ whole genome shotgun (WGS) entry which is preliminary data.</text>
</comment>
<organism evidence="1 2">
    <name type="scientific">Cochliobolus sativus</name>
    <name type="common">Common root rot and spot blotch fungus</name>
    <name type="synonym">Bipolaris sorokiniana</name>
    <dbReference type="NCBI Taxonomy" id="45130"/>
    <lineage>
        <taxon>Eukaryota</taxon>
        <taxon>Fungi</taxon>
        <taxon>Dikarya</taxon>
        <taxon>Ascomycota</taxon>
        <taxon>Pezizomycotina</taxon>
        <taxon>Dothideomycetes</taxon>
        <taxon>Pleosporomycetidae</taxon>
        <taxon>Pleosporales</taxon>
        <taxon>Pleosporineae</taxon>
        <taxon>Pleosporaceae</taxon>
        <taxon>Bipolaris</taxon>
    </lineage>
</organism>
<protein>
    <submittedName>
        <fullName evidence="1">Uncharacterized protein</fullName>
    </submittedName>
</protein>
<reference evidence="1" key="1">
    <citation type="submission" date="2019-11" db="EMBL/GenBank/DDBJ databases">
        <title>Bipolaris sorokiniana Genome sequencing.</title>
        <authorList>
            <person name="Wang H."/>
        </authorList>
    </citation>
    <scope>NUCLEOTIDE SEQUENCE</scope>
</reference>
<evidence type="ECO:0000313" key="2">
    <source>
        <dbReference type="Proteomes" id="UP000624244"/>
    </source>
</evidence>
<gene>
    <name evidence="1" type="ORF">GGP41_010654</name>
</gene>
<dbReference type="AlphaFoldDB" id="A0A8H5ZIY7"/>
<dbReference type="Proteomes" id="UP000624244">
    <property type="component" value="Unassembled WGS sequence"/>
</dbReference>
<accession>A0A8H5ZIY7</accession>
<evidence type="ECO:0000313" key="1">
    <source>
        <dbReference type="EMBL" id="KAF5851096.1"/>
    </source>
</evidence>
<sequence>MGAIERPAGRIIGSIADNPAITGSRNVGSAAGTTTYEGQGCIINPTAQCSFLPTSYVWDL</sequence>
<name>A0A8H5ZIY7_COCSA</name>
<proteinExistence type="predicted"/>